<organism evidence="1 2">
    <name type="scientific">Actinoplanes missouriensis (strain ATCC 14538 / DSM 43046 / CBS 188.64 / JCM 3121 / NBRC 102363 / NCIMB 12654 / NRRL B-3342 / UNCC 431)</name>
    <dbReference type="NCBI Taxonomy" id="512565"/>
    <lineage>
        <taxon>Bacteria</taxon>
        <taxon>Bacillati</taxon>
        <taxon>Actinomycetota</taxon>
        <taxon>Actinomycetes</taxon>
        <taxon>Micromonosporales</taxon>
        <taxon>Micromonosporaceae</taxon>
        <taxon>Actinoplanes</taxon>
    </lineage>
</organism>
<dbReference type="PATRIC" id="fig|512565.3.peg.1261"/>
<evidence type="ECO:0000313" key="1">
    <source>
        <dbReference type="EMBL" id="BAL86476.1"/>
    </source>
</evidence>
<dbReference type="AlphaFoldDB" id="I0H0D9"/>
<accession>I0H0D9</accession>
<gene>
    <name evidence="1" type="ordered locus">AMIS_12560</name>
</gene>
<keyword evidence="2" id="KW-1185">Reference proteome</keyword>
<name>I0H0D9_ACTM4</name>
<dbReference type="eggNOG" id="ENOG5033EGZ">
    <property type="taxonomic scope" value="Bacteria"/>
</dbReference>
<protein>
    <submittedName>
        <fullName evidence="1">Uncharacterized protein</fullName>
    </submittedName>
</protein>
<dbReference type="RefSeq" id="WP_014441373.1">
    <property type="nucleotide sequence ID" value="NC_017093.1"/>
</dbReference>
<dbReference type="HOGENOM" id="CLU_183079_0_0_11"/>
<dbReference type="Proteomes" id="UP000007882">
    <property type="component" value="Chromosome"/>
</dbReference>
<sequence>MMATFDQWLDAYSDAYDMIPGPIDAACPNCGQQCLRLVFTSVPGRDVGYAHFWCDNCLQGIGVSRTLVPEHALVQDGRLPRDEREPKIPNFRIAS</sequence>
<dbReference type="EMBL" id="AP012319">
    <property type="protein sequence ID" value="BAL86476.1"/>
    <property type="molecule type" value="Genomic_DNA"/>
</dbReference>
<proteinExistence type="predicted"/>
<reference evidence="1 2" key="1">
    <citation type="submission" date="2012-02" db="EMBL/GenBank/DDBJ databases">
        <title>Complete genome sequence of Actinoplanes missouriensis 431 (= NBRC 102363).</title>
        <authorList>
            <person name="Ohnishi Y."/>
            <person name="Ishikawa J."/>
            <person name="Sekine M."/>
            <person name="Hosoyama A."/>
            <person name="Harada T."/>
            <person name="Narita H."/>
            <person name="Hata T."/>
            <person name="Konno Y."/>
            <person name="Tutikane K."/>
            <person name="Fujita N."/>
            <person name="Horinouchi S."/>
            <person name="Hayakawa M."/>
        </authorList>
    </citation>
    <scope>NUCLEOTIDE SEQUENCE [LARGE SCALE GENOMIC DNA]</scope>
    <source>
        <strain evidence="2">ATCC 14538 / DSM 43046 / CBS 188.64 / JCM 3121 / NBRC 102363 / NCIMB 12654 / NRRL B-3342 / UNCC 431</strain>
    </source>
</reference>
<dbReference type="KEGG" id="ams:AMIS_12560"/>
<dbReference type="STRING" id="512565.AMIS_12560"/>
<evidence type="ECO:0000313" key="2">
    <source>
        <dbReference type="Proteomes" id="UP000007882"/>
    </source>
</evidence>